<evidence type="ECO:0000313" key="1">
    <source>
        <dbReference type="EMBL" id="EKM31587.1"/>
    </source>
</evidence>
<evidence type="ECO:0000313" key="2">
    <source>
        <dbReference type="Proteomes" id="UP000008367"/>
    </source>
</evidence>
<proteinExistence type="predicted"/>
<organism evidence="1 2">
    <name type="scientific">Vibrio harveyi</name>
    <name type="common">Beneckea harveyi</name>
    <dbReference type="NCBI Taxonomy" id="669"/>
    <lineage>
        <taxon>Bacteria</taxon>
        <taxon>Pseudomonadati</taxon>
        <taxon>Pseudomonadota</taxon>
        <taxon>Gammaproteobacteria</taxon>
        <taxon>Vibrionales</taxon>
        <taxon>Vibrionaceae</taxon>
        <taxon>Vibrio</taxon>
    </lineage>
</organism>
<gene>
    <name evidence="1" type="ORF">VCHENC02_2780A</name>
</gene>
<feature type="non-terminal residue" evidence="1">
    <location>
        <position position="14"/>
    </location>
</feature>
<sequence length="14" mass="1697">MSHRIRPLIFIRTG</sequence>
<name>A0A454CYV7_VIBHA</name>
<dbReference type="Proteomes" id="UP000008367">
    <property type="component" value="Unassembled WGS sequence"/>
</dbReference>
<comment type="caution">
    <text evidence="1">The sequence shown here is derived from an EMBL/GenBank/DDBJ whole genome shotgun (WGS) entry which is preliminary data.</text>
</comment>
<dbReference type="EMBL" id="AJSR01001127">
    <property type="protein sequence ID" value="EKM31587.1"/>
    <property type="molecule type" value="Genomic_DNA"/>
</dbReference>
<accession>A0A454CYV7</accession>
<reference evidence="1 2" key="1">
    <citation type="submission" date="2012-10" db="EMBL/GenBank/DDBJ databases">
        <title>Genome sequence of Vibrio Cholerae HENC-02.</title>
        <authorList>
            <person name="Eppinger M."/>
            <person name="Hasan N.A."/>
            <person name="Sengamalay N."/>
            <person name="Hine E."/>
            <person name="Su Q."/>
            <person name="Daugherty S.C."/>
            <person name="Young S."/>
            <person name="Sadzewicz L."/>
            <person name="Tallon L."/>
            <person name="Cebula T.A."/>
            <person name="Ravel J."/>
            <person name="Colwell R.R."/>
        </authorList>
    </citation>
    <scope>NUCLEOTIDE SEQUENCE [LARGE SCALE GENOMIC DNA]</scope>
    <source>
        <strain evidence="1 2">HENC-02</strain>
    </source>
</reference>
<protein>
    <submittedName>
        <fullName evidence="1">Uncharacterized protein</fullName>
    </submittedName>
</protein>